<protein>
    <recommendedName>
        <fullName evidence="3">C2 domain-containing protein</fullName>
    </recommendedName>
</protein>
<dbReference type="InterPro" id="IPR052784">
    <property type="entry name" value="Perforin-1_pore-forming"/>
</dbReference>
<dbReference type="Ensembl" id="ENSSPAT00000025929.1">
    <property type="protein sequence ID" value="ENSSPAP00000025510.1"/>
    <property type="gene ID" value="ENSSPAG00000019279.1"/>
</dbReference>
<name>A0A3B5AX45_9TELE</name>
<evidence type="ECO:0000313" key="4">
    <source>
        <dbReference type="Ensembl" id="ENSSPAP00000025510.1"/>
    </source>
</evidence>
<dbReference type="GeneTree" id="ENSGT00390000012710"/>
<dbReference type="GO" id="GO:0016020">
    <property type="term" value="C:membrane"/>
    <property type="evidence" value="ECO:0007669"/>
    <property type="project" value="TreeGrafter"/>
</dbReference>
<feature type="domain" description="C2" evidence="3">
    <location>
        <begin position="2"/>
        <end position="115"/>
    </location>
</feature>
<dbReference type="SUPFAM" id="SSF49562">
    <property type="entry name" value="C2 domain (Calcium/lipid-binding domain, CaLB)"/>
    <property type="match status" value="1"/>
</dbReference>
<dbReference type="InterPro" id="IPR000008">
    <property type="entry name" value="C2_dom"/>
</dbReference>
<dbReference type="STRING" id="144197.ENSSPAP00000025510"/>
<feature type="chain" id="PRO_5017405229" description="C2 domain-containing protein" evidence="2">
    <location>
        <begin position="21"/>
        <end position="133"/>
    </location>
</feature>
<dbReference type="PANTHER" id="PTHR46096:SF3">
    <property type="entry name" value="PERFORIN-1"/>
    <property type="match status" value="1"/>
</dbReference>
<dbReference type="PROSITE" id="PS50004">
    <property type="entry name" value="C2"/>
    <property type="match status" value="1"/>
</dbReference>
<dbReference type="AlphaFoldDB" id="A0A3B5AX45"/>
<proteinExistence type="predicted"/>
<evidence type="ECO:0000256" key="1">
    <source>
        <dbReference type="ARBA" id="ARBA00022729"/>
    </source>
</evidence>
<organism evidence="4">
    <name type="scientific">Stegastes partitus</name>
    <name type="common">bicolor damselfish</name>
    <dbReference type="NCBI Taxonomy" id="144197"/>
    <lineage>
        <taxon>Eukaryota</taxon>
        <taxon>Metazoa</taxon>
        <taxon>Chordata</taxon>
        <taxon>Craniata</taxon>
        <taxon>Vertebrata</taxon>
        <taxon>Euteleostomi</taxon>
        <taxon>Actinopterygii</taxon>
        <taxon>Neopterygii</taxon>
        <taxon>Teleostei</taxon>
        <taxon>Neoteleostei</taxon>
        <taxon>Acanthomorphata</taxon>
        <taxon>Ovalentaria</taxon>
        <taxon>Pomacentridae</taxon>
        <taxon>Stegastes</taxon>
    </lineage>
</organism>
<dbReference type="GO" id="GO:0001771">
    <property type="term" value="P:immunological synapse formation"/>
    <property type="evidence" value="ECO:0007669"/>
    <property type="project" value="TreeGrafter"/>
</dbReference>
<dbReference type="SMART" id="SM00239">
    <property type="entry name" value="C2"/>
    <property type="match status" value="1"/>
</dbReference>
<dbReference type="Gene3D" id="2.60.40.150">
    <property type="entry name" value="C2 domain"/>
    <property type="match status" value="1"/>
</dbReference>
<dbReference type="GO" id="GO:0022829">
    <property type="term" value="F:wide pore channel activity"/>
    <property type="evidence" value="ECO:0007669"/>
    <property type="project" value="TreeGrafter"/>
</dbReference>
<dbReference type="InterPro" id="IPR035892">
    <property type="entry name" value="C2_domain_sf"/>
</dbReference>
<accession>A0A3B5AX45</accession>
<feature type="signal peptide" evidence="2">
    <location>
        <begin position="1"/>
        <end position="20"/>
    </location>
</feature>
<evidence type="ECO:0000259" key="3">
    <source>
        <dbReference type="PROSITE" id="PS50004"/>
    </source>
</evidence>
<dbReference type="PANTHER" id="PTHR46096">
    <property type="entry name" value="PERFORIN-1"/>
    <property type="match status" value="1"/>
</dbReference>
<sequence>MASSLPLFLLVLCSLSVAQCQLRLFNLRATDLPSDLLGTTDGYVKVFCGADTLGETSVRNDNANPWWEEEFEHFKAYENEILRLEVHDSDLLFDDLLGVCQRQQIKLGTHEHDCFLKSGGILHYSYTLSGNNQ</sequence>
<dbReference type="GO" id="GO:0051607">
    <property type="term" value="P:defense response to virus"/>
    <property type="evidence" value="ECO:0007669"/>
    <property type="project" value="TreeGrafter"/>
</dbReference>
<evidence type="ECO:0000256" key="2">
    <source>
        <dbReference type="SAM" id="SignalP"/>
    </source>
</evidence>
<reference evidence="4" key="1">
    <citation type="submission" date="2023-09" db="UniProtKB">
        <authorList>
            <consortium name="Ensembl"/>
        </authorList>
    </citation>
    <scope>IDENTIFICATION</scope>
</reference>
<keyword evidence="1 2" id="KW-0732">Signal</keyword>
<dbReference type="Pfam" id="PF00168">
    <property type="entry name" value="C2"/>
    <property type="match status" value="1"/>
</dbReference>
<dbReference type="GO" id="GO:0001913">
    <property type="term" value="P:T cell mediated cytotoxicity"/>
    <property type="evidence" value="ECO:0007669"/>
    <property type="project" value="TreeGrafter"/>
</dbReference>